<dbReference type="Proteomes" id="UP000693738">
    <property type="component" value="Unassembled WGS sequence"/>
</dbReference>
<dbReference type="PANTHER" id="PTHR24171:SF10">
    <property type="entry name" value="ANKYRIN REPEAT DOMAIN-CONTAINING PROTEIN 29-LIKE"/>
    <property type="match status" value="1"/>
</dbReference>
<feature type="region of interest" description="Disordered" evidence="4">
    <location>
        <begin position="71"/>
        <end position="113"/>
    </location>
</feature>
<dbReference type="PANTHER" id="PTHR24171">
    <property type="entry name" value="ANKYRIN REPEAT DOMAIN-CONTAINING PROTEIN 39-RELATED"/>
    <property type="match status" value="1"/>
</dbReference>
<keyword evidence="5" id="KW-0472">Membrane</keyword>
<keyword evidence="2 3" id="KW-0040">ANK repeat</keyword>
<organism evidence="6 7">
    <name type="scientific">Fusarium equiseti</name>
    <name type="common">Fusarium scirpi</name>
    <dbReference type="NCBI Taxonomy" id="61235"/>
    <lineage>
        <taxon>Eukaryota</taxon>
        <taxon>Fungi</taxon>
        <taxon>Dikarya</taxon>
        <taxon>Ascomycota</taxon>
        <taxon>Pezizomycotina</taxon>
        <taxon>Sordariomycetes</taxon>
        <taxon>Hypocreomycetidae</taxon>
        <taxon>Hypocreales</taxon>
        <taxon>Nectriaceae</taxon>
        <taxon>Fusarium</taxon>
        <taxon>Fusarium incarnatum-equiseti species complex</taxon>
    </lineage>
</organism>
<feature type="transmembrane region" description="Helical" evidence="5">
    <location>
        <begin position="165"/>
        <end position="185"/>
    </location>
</feature>
<feature type="region of interest" description="Disordered" evidence="4">
    <location>
        <begin position="309"/>
        <end position="330"/>
    </location>
</feature>
<keyword evidence="5" id="KW-0812">Transmembrane</keyword>
<evidence type="ECO:0000256" key="2">
    <source>
        <dbReference type="ARBA" id="ARBA00023043"/>
    </source>
</evidence>
<evidence type="ECO:0000256" key="1">
    <source>
        <dbReference type="ARBA" id="ARBA00022737"/>
    </source>
</evidence>
<comment type="caution">
    <text evidence="6">The sequence shown here is derived from an EMBL/GenBank/DDBJ whole genome shotgun (WGS) entry which is preliminary data.</text>
</comment>
<evidence type="ECO:0000313" key="6">
    <source>
        <dbReference type="EMBL" id="CAG7558804.1"/>
    </source>
</evidence>
<keyword evidence="5" id="KW-1133">Transmembrane helix</keyword>
<proteinExistence type="predicted"/>
<feature type="repeat" description="ANK" evidence="3">
    <location>
        <begin position="767"/>
        <end position="799"/>
    </location>
</feature>
<keyword evidence="1" id="KW-0677">Repeat</keyword>
<evidence type="ECO:0000256" key="5">
    <source>
        <dbReference type="SAM" id="Phobius"/>
    </source>
</evidence>
<dbReference type="SMART" id="SM00248">
    <property type="entry name" value="ANK"/>
    <property type="match status" value="9"/>
</dbReference>
<feature type="transmembrane region" description="Helical" evidence="5">
    <location>
        <begin position="336"/>
        <end position="356"/>
    </location>
</feature>
<feature type="repeat" description="ANK" evidence="3">
    <location>
        <begin position="900"/>
        <end position="932"/>
    </location>
</feature>
<evidence type="ECO:0008006" key="8">
    <source>
        <dbReference type="Google" id="ProtNLM"/>
    </source>
</evidence>
<dbReference type="AlphaFoldDB" id="A0A8J2NHR6"/>
<evidence type="ECO:0000256" key="3">
    <source>
        <dbReference type="PROSITE-ProRule" id="PRU00023"/>
    </source>
</evidence>
<protein>
    <recommendedName>
        <fullName evidence="8">Ankyrin repeat protein</fullName>
    </recommendedName>
</protein>
<reference evidence="6" key="1">
    <citation type="submission" date="2021-05" db="EMBL/GenBank/DDBJ databases">
        <authorList>
            <person name="Khan N."/>
        </authorList>
    </citation>
    <scope>NUCLEOTIDE SEQUENCE</scope>
</reference>
<dbReference type="InterPro" id="IPR002110">
    <property type="entry name" value="Ankyrin_rpt"/>
</dbReference>
<evidence type="ECO:0000313" key="7">
    <source>
        <dbReference type="Proteomes" id="UP000693738"/>
    </source>
</evidence>
<gene>
    <name evidence="6" type="ORF">FEQUK3_LOCUS4523</name>
</gene>
<sequence length="1048" mass="116577">MELMSSTSEENCELWNGSDVVRCQGLAPVTEFICLVPNEVGEDITKIRRVTDLSLDPESVGIWNRTDWKGKTKQHDVVQNPQDSGSRPGSQTRSRMGSVRSRHPPADEESLSSIPLGNIVSEHPVQPAPVQSPTHAPGLVILRNTSTKAPNITLNRYLKATQCQLLAVACFGVILQFGVLLYFAFITYHPSLKFKKDDKDIAGYAFPLASGGTGILVLGMLLCAHVVDHSTEEERYEPSDSRKMRMVWLQQKQTISDQVFHSFVLFPRRFPQVITTSQRRKQAKGLSKVEEESSVSSAIEARFRNTSSLLRRRTQPSTEPNTEMTSRSTDETRTSINLCVIVTLVCLSGFLIQFIGLRGIDWSASVGQLIAVMIMTILRAYVRRGFTAPINSQGLRNGFELEGLALASGSPDSNSGPGSMSEEREVGFRLSKSRNWMVMKNDDGCLIDNESHISESTGSETRKGLIMTRGNNQTQETLEIRRHLAHLAGWQGPESREARCLAKAMEVTLDMLCPKLKETGAIQDSGPMDLNQGYLTHIPPLHGEARLGELDCVIEATFARAKQQQKHMGWSAARKSYKSLLLLAEQFHPDTYTFARVVALVDDYIRSINSLPLDPRSTGEDPFPEATRAKKTLVYELNINPFKNIRDRLEMLHECQQCSESPPNVDAFEIQNSNFTKLHSHATRLDIQALVKREIQSNPYHRPVRGYVEYRSHFHRALGGLGRDSNAQDILGCTPLHYVAARQDEEVKIWVDYLFGKGADVNAADIRGRTPLHHAIMSWNTSAFRILLEAHTNTEAVGVEGMTPLHYAAMANSDFMVKTLLSHPRQAADQFARDIYGRASIHVAAANGSHNLIKYFRGSIESKDTKGRAALHLAACGNHSKTITELARYEANLDIIGGPDSATPLHFAFFTHSTEAVQTLLTLGADVNSRSGYGWTPLREASCAGHVDIVSLLINKNVDINSKEQFVQTLLFLAAGYGQLEVVQRLLHVNNIDVNIKDDNGERAEQAAYNYGRDEIFQLLQDHSAMTNVKVQKFGDDSGRIESEEQEG</sequence>
<dbReference type="EMBL" id="CAJSTJ010000126">
    <property type="protein sequence ID" value="CAG7558804.1"/>
    <property type="molecule type" value="Genomic_DNA"/>
</dbReference>
<dbReference type="PROSITE" id="PS50297">
    <property type="entry name" value="ANK_REP_REGION"/>
    <property type="match status" value="5"/>
</dbReference>
<evidence type="ECO:0000256" key="4">
    <source>
        <dbReference type="SAM" id="MobiDB-lite"/>
    </source>
</evidence>
<feature type="repeat" description="ANK" evidence="3">
    <location>
        <begin position="933"/>
        <end position="965"/>
    </location>
</feature>
<name>A0A8J2NHR6_FUSEQ</name>
<dbReference type="Pfam" id="PF12796">
    <property type="entry name" value="Ank_2"/>
    <property type="match status" value="3"/>
</dbReference>
<accession>A0A8J2NHR6</accession>
<feature type="transmembrane region" description="Helical" evidence="5">
    <location>
        <begin position="205"/>
        <end position="227"/>
    </location>
</feature>
<feature type="compositionally biased region" description="Polar residues" evidence="4">
    <location>
        <begin position="77"/>
        <end position="95"/>
    </location>
</feature>
<feature type="compositionally biased region" description="Polar residues" evidence="4">
    <location>
        <begin position="309"/>
        <end position="327"/>
    </location>
</feature>
<feature type="repeat" description="ANK" evidence="3">
    <location>
        <begin position="800"/>
        <end position="823"/>
    </location>
</feature>
<feature type="repeat" description="ANK" evidence="3">
    <location>
        <begin position="731"/>
        <end position="766"/>
    </location>
</feature>
<dbReference type="PROSITE" id="PS50088">
    <property type="entry name" value="ANK_REPEAT"/>
    <property type="match status" value="5"/>
</dbReference>